<dbReference type="GO" id="GO:0003676">
    <property type="term" value="F:nucleic acid binding"/>
    <property type="evidence" value="ECO:0007669"/>
    <property type="project" value="InterPro"/>
</dbReference>
<dbReference type="RefSeq" id="WP_323466869.1">
    <property type="nucleotide sequence ID" value="NZ_CP144224.1"/>
</dbReference>
<reference evidence="12" key="1">
    <citation type="submission" date="2023-10" db="EMBL/GenBank/DDBJ databases">
        <title>Screening of Alkalihalophilus pseudofirmusBZ-TG-HK211 and Its Alleviation of Salt Stress on Rapeseed Growth.</title>
        <authorList>
            <person name="Zhao B."/>
            <person name="Guo T."/>
        </authorList>
    </citation>
    <scope>NUCLEOTIDE SEQUENCE</scope>
    <source>
        <strain evidence="12">BZ-TG-HK211</strain>
    </source>
</reference>
<dbReference type="SMART" id="SM00481">
    <property type="entry name" value="POLIIIAc"/>
    <property type="match status" value="1"/>
</dbReference>
<evidence type="ECO:0000256" key="4">
    <source>
        <dbReference type="ARBA" id="ARBA00019114"/>
    </source>
</evidence>
<keyword evidence="5 12" id="KW-0808">Transferase</keyword>
<dbReference type="NCBIfam" id="NF004226">
    <property type="entry name" value="PRK05673.1"/>
    <property type="match status" value="1"/>
</dbReference>
<evidence type="ECO:0000256" key="1">
    <source>
        <dbReference type="ARBA" id="ARBA00004496"/>
    </source>
</evidence>
<dbReference type="PANTHER" id="PTHR32294:SF0">
    <property type="entry name" value="DNA POLYMERASE III SUBUNIT ALPHA"/>
    <property type="match status" value="1"/>
</dbReference>
<evidence type="ECO:0000256" key="10">
    <source>
        <dbReference type="ARBA" id="ARBA00049244"/>
    </source>
</evidence>
<evidence type="ECO:0000256" key="6">
    <source>
        <dbReference type="ARBA" id="ARBA00022695"/>
    </source>
</evidence>
<evidence type="ECO:0000256" key="8">
    <source>
        <dbReference type="ARBA" id="ARBA00022932"/>
    </source>
</evidence>
<dbReference type="PANTHER" id="PTHR32294">
    <property type="entry name" value="DNA POLYMERASE III SUBUNIT ALPHA"/>
    <property type="match status" value="1"/>
</dbReference>
<keyword evidence="6 12" id="KW-0548">Nucleotidyltransferase</keyword>
<protein>
    <recommendedName>
        <fullName evidence="4">DNA polymerase III subunit alpha</fullName>
        <ecNumber evidence="3">2.7.7.7</ecNumber>
    </recommendedName>
</protein>
<feature type="domain" description="Polymerase/histidinol phosphatase N-terminal" evidence="11">
    <location>
        <begin position="4"/>
        <end position="71"/>
    </location>
</feature>
<evidence type="ECO:0000256" key="3">
    <source>
        <dbReference type="ARBA" id="ARBA00012417"/>
    </source>
</evidence>
<evidence type="ECO:0000259" key="11">
    <source>
        <dbReference type="SMART" id="SM00481"/>
    </source>
</evidence>
<evidence type="ECO:0000256" key="7">
    <source>
        <dbReference type="ARBA" id="ARBA00022705"/>
    </source>
</evidence>
<evidence type="ECO:0000256" key="9">
    <source>
        <dbReference type="ARBA" id="ARBA00025611"/>
    </source>
</evidence>
<dbReference type="Proteomes" id="UP001285636">
    <property type="component" value="Unassembled WGS sequence"/>
</dbReference>
<dbReference type="InterPro" id="IPR004013">
    <property type="entry name" value="PHP_dom"/>
</dbReference>
<comment type="similarity">
    <text evidence="2">Belongs to the DNA polymerase type-C family. DnaE subfamily.</text>
</comment>
<dbReference type="GO" id="GO:0008408">
    <property type="term" value="F:3'-5' exonuclease activity"/>
    <property type="evidence" value="ECO:0007669"/>
    <property type="project" value="InterPro"/>
</dbReference>
<gene>
    <name evidence="12" type="primary">dnaE</name>
    <name evidence="12" type="ORF">RYX45_12070</name>
</gene>
<comment type="caution">
    <text evidence="12">The sequence shown here is derived from an EMBL/GenBank/DDBJ whole genome shotgun (WGS) entry which is preliminary data.</text>
</comment>
<dbReference type="NCBIfam" id="TIGR00594">
    <property type="entry name" value="polc"/>
    <property type="match status" value="1"/>
</dbReference>
<dbReference type="Pfam" id="PF17657">
    <property type="entry name" value="DNA_pol3_finger"/>
    <property type="match status" value="1"/>
</dbReference>
<dbReference type="Pfam" id="PF07733">
    <property type="entry name" value="DNA_pol3_alpha"/>
    <property type="match status" value="1"/>
</dbReference>
<dbReference type="EC" id="2.7.7.7" evidence="3"/>
<dbReference type="Pfam" id="PF01336">
    <property type="entry name" value="tRNA_anti-codon"/>
    <property type="match status" value="1"/>
</dbReference>
<dbReference type="Gene3D" id="1.10.10.1600">
    <property type="entry name" value="Bacterial DNA polymerase III alpha subunit, thumb domain"/>
    <property type="match status" value="1"/>
</dbReference>
<name>A0AAJ2U2C1_ALKPS</name>
<dbReference type="InterPro" id="IPR004805">
    <property type="entry name" value="DnaE2/DnaE/PolC"/>
</dbReference>
<dbReference type="AlphaFoldDB" id="A0AAJ2U2C1"/>
<dbReference type="SUPFAM" id="SSF89550">
    <property type="entry name" value="PHP domain-like"/>
    <property type="match status" value="1"/>
</dbReference>
<comment type="catalytic activity">
    <reaction evidence="10">
        <text>DNA(n) + a 2'-deoxyribonucleoside 5'-triphosphate = DNA(n+1) + diphosphate</text>
        <dbReference type="Rhea" id="RHEA:22508"/>
        <dbReference type="Rhea" id="RHEA-COMP:17339"/>
        <dbReference type="Rhea" id="RHEA-COMP:17340"/>
        <dbReference type="ChEBI" id="CHEBI:33019"/>
        <dbReference type="ChEBI" id="CHEBI:61560"/>
        <dbReference type="ChEBI" id="CHEBI:173112"/>
        <dbReference type="EC" id="2.7.7.7"/>
    </reaction>
</comment>
<dbReference type="GO" id="GO:0005737">
    <property type="term" value="C:cytoplasm"/>
    <property type="evidence" value="ECO:0007669"/>
    <property type="project" value="UniProtKB-SubCell"/>
</dbReference>
<keyword evidence="7" id="KW-0235">DNA replication</keyword>
<dbReference type="InterPro" id="IPR003141">
    <property type="entry name" value="Pol/His_phosphatase_N"/>
</dbReference>
<dbReference type="InterPro" id="IPR004365">
    <property type="entry name" value="NA-bd_OB_tRNA"/>
</dbReference>
<proteinExistence type="inferred from homology"/>
<evidence type="ECO:0000256" key="5">
    <source>
        <dbReference type="ARBA" id="ARBA00022679"/>
    </source>
</evidence>
<dbReference type="InterPro" id="IPR016195">
    <property type="entry name" value="Pol/histidinol_Pase-like"/>
</dbReference>
<dbReference type="InterPro" id="IPR011708">
    <property type="entry name" value="DNA_pol3_alpha_NTPase_dom"/>
</dbReference>
<dbReference type="Pfam" id="PF02811">
    <property type="entry name" value="PHP"/>
    <property type="match status" value="1"/>
</dbReference>
<sequence length="1117" mass="126279">MNLLHTNVYSEYSLLSSTNRIKELVSKAKETGFTALTLTDKGNMFAAVPFYKACLETGIKPVIGLEIPIKHNEHSGSLRLLAKNITGYKSLLKISTLLQTEDNLRAGLAPDDLRSRINDCLIIIPYDSPMHQLIKAGDVEAAKEWCVRWITRSKKEDWYIDLAGNADRESHHWEAVSQFASRFNLKLCGSNPVRFTSKEHYEAYAAVRAIREGKTIRLEDEGHAERSFYLKSKEELKQSFSSVPAALSGLGEIVEQCNITIDLDQRYLPAYPFTKSEPAKEVLKKACLEGANKRFNHTITDEVRRRLEKELAVIDQMGFNDYFLIVADFMQYARKQNMMTGPGRGSAAGSLTAYVLYITDVNPLKYDLLFERFLNPERISLPDIDIDFPDHRRDEIIQYVQEKYGSDHVAQIATFGTLAARAAIRDTGKALSCDSFLIEKVAKVIPSTPGITIKKAMEQERGLQQIRNDSEDANKLLTIAESIEGLMRHVSTHAAGVVISPVPLTELVALQKGQGPVRLTQATMGIVEEIGLVKFDFLGLRNLTLLERVLSIIEQESGRRVDIHSIPWDDVKTYELLAKGDTTGVFQLESQGMRRVLRSLMPTEFEDIVAVNALYRPGPMDYIQVYINGKHKKAPINDIHEELTPILGKTYGVIVYQEQIMQIAVKMAGFSLAHADLLRRAISKKNKADLEKSREDFLKGAKEKGYNEDIANKVFQLIERFANYGFNRSHAVAYSMISYQLAYLKAHFPTAFYTALLSSVWNTPEKLTELLQETKKRKIDIMPPSISKSGLLFTLEDHGHTVRFGLLPVSHVGVQAAKHIIDTAREEPYKDLFDYCVRVNQRIVNRRATENLIKAGAMDEWGEDRATLLYNLDQAYSFAEKVLSFQDEMAGLFTLDIETPQYEHVDSLSLQEKLSFEQEALGVYVSGHPIEQISDVLAKYQRVPIADMIQDPKGQERKRLRIAGMVSSLKKITTKKGDPMAFLEAADESGHCEVVVFPDVWKQYGTMIREGELLFMEGSFDHTRDKPQFLLKRSVLVQSIVASAPKEKVLYLKLKDQSLLPDVKKLLIGDEGATKVITYLEKERQTIQMQPVYEVGPSEECMNHLMELLGREQVVLK</sequence>
<evidence type="ECO:0000313" key="13">
    <source>
        <dbReference type="Proteomes" id="UP001285636"/>
    </source>
</evidence>
<dbReference type="Pfam" id="PF14579">
    <property type="entry name" value="HHH_6"/>
    <property type="match status" value="1"/>
</dbReference>
<evidence type="ECO:0000313" key="12">
    <source>
        <dbReference type="EMBL" id="MDV2885916.1"/>
    </source>
</evidence>
<comment type="subcellular location">
    <subcellularLocation>
        <location evidence="1">Cytoplasm</location>
    </subcellularLocation>
</comment>
<keyword evidence="8" id="KW-0239">DNA-directed DNA polymerase</keyword>
<dbReference type="GO" id="GO:0006260">
    <property type="term" value="P:DNA replication"/>
    <property type="evidence" value="ECO:0007669"/>
    <property type="project" value="UniProtKB-KW"/>
</dbReference>
<dbReference type="InterPro" id="IPR029460">
    <property type="entry name" value="DNAPol_HHH"/>
</dbReference>
<dbReference type="Gene3D" id="1.10.150.870">
    <property type="match status" value="1"/>
</dbReference>
<dbReference type="Gene3D" id="3.20.20.140">
    <property type="entry name" value="Metal-dependent hydrolases"/>
    <property type="match status" value="1"/>
</dbReference>
<dbReference type="EMBL" id="JAWJAY010000002">
    <property type="protein sequence ID" value="MDV2885916.1"/>
    <property type="molecule type" value="Genomic_DNA"/>
</dbReference>
<evidence type="ECO:0000256" key="2">
    <source>
        <dbReference type="ARBA" id="ARBA00009496"/>
    </source>
</evidence>
<dbReference type="InterPro" id="IPR040982">
    <property type="entry name" value="DNA_pol3_finger"/>
</dbReference>
<accession>A0AAJ2U2C1</accession>
<dbReference type="CDD" id="cd04485">
    <property type="entry name" value="DnaE_OBF"/>
    <property type="match status" value="1"/>
</dbReference>
<dbReference type="GO" id="GO:0003887">
    <property type="term" value="F:DNA-directed DNA polymerase activity"/>
    <property type="evidence" value="ECO:0007669"/>
    <property type="project" value="UniProtKB-KW"/>
</dbReference>
<dbReference type="InterPro" id="IPR041931">
    <property type="entry name" value="DNA_pol3_alpha_thumb_dom"/>
</dbReference>
<organism evidence="12 13">
    <name type="scientific">Alkalihalophilus pseudofirmus</name>
    <name type="common">Bacillus pseudofirmus</name>
    <dbReference type="NCBI Taxonomy" id="79885"/>
    <lineage>
        <taxon>Bacteria</taxon>
        <taxon>Bacillati</taxon>
        <taxon>Bacillota</taxon>
        <taxon>Bacilli</taxon>
        <taxon>Bacillales</taxon>
        <taxon>Bacillaceae</taxon>
        <taxon>Alkalihalophilus</taxon>
    </lineage>
</organism>
<comment type="function">
    <text evidence="9">DNA polymerase III is a complex, multichain enzyme responsible for most of the replicative synthesis in bacteria. This DNA polymerase also exhibits 3' to 5' exonuclease activity. The alpha chain is the DNA polymerase.</text>
</comment>